<reference evidence="1 2" key="1">
    <citation type="submission" date="2018-10" db="EMBL/GenBank/DDBJ databases">
        <title>Genomic Encyclopedia of Archaeal and Bacterial Type Strains, Phase II (KMG-II): from individual species to whole genera.</title>
        <authorList>
            <person name="Goeker M."/>
        </authorList>
    </citation>
    <scope>NUCLEOTIDE SEQUENCE [LARGE SCALE GENOMIC DNA]</scope>
    <source>
        <strain evidence="1 2">DSM 11927</strain>
    </source>
</reference>
<dbReference type="Pfam" id="PF24336">
    <property type="entry name" value="DUF7504"/>
    <property type="match status" value="1"/>
</dbReference>
<keyword evidence="2" id="KW-1185">Reference proteome</keyword>
<dbReference type="RefSeq" id="WP_121304537.1">
    <property type="nucleotide sequence ID" value="NZ_RBWW01000003.1"/>
</dbReference>
<evidence type="ECO:0000313" key="2">
    <source>
        <dbReference type="Proteomes" id="UP000268233"/>
    </source>
</evidence>
<sequence length="273" mass="30879">MVHQWQCRECKFTVWSSKQSELVDAVKSHLLSHYKHTVESDEFSLRWDCPYCNQTSQSYDADEGLAKFKNHLFKHVSALIDSGVHVADRIDRVGNILILSPLETAGADNARVHFTSPADVAVFVTNNPAERVRFLDNALQSWPAWTTILTTKAQPFADVTDIDLEAAPLDIAILDKGVSMTELGETLVRVLDEQQTSNSRLTVGFDILSELLRLFDTETAFKFVHVLNSRLANMDALTHYYLNPNAQPESEINVLKELFDLQIRVKGSRFRTV</sequence>
<organism evidence="1 2">
    <name type="scientific">Haloarcula quadrata</name>
    <dbReference type="NCBI Taxonomy" id="182779"/>
    <lineage>
        <taxon>Archaea</taxon>
        <taxon>Methanobacteriati</taxon>
        <taxon>Methanobacteriota</taxon>
        <taxon>Stenosarchaea group</taxon>
        <taxon>Halobacteria</taxon>
        <taxon>Halobacteriales</taxon>
        <taxon>Haloarculaceae</taxon>
        <taxon>Haloarcula</taxon>
    </lineage>
</organism>
<evidence type="ECO:0000313" key="1">
    <source>
        <dbReference type="EMBL" id="RKS75811.1"/>
    </source>
</evidence>
<protein>
    <submittedName>
        <fullName evidence="1">Uncharacterized protein</fullName>
    </submittedName>
</protein>
<name>A0A495QR15_9EURY</name>
<dbReference type="EMBL" id="RBWW01000003">
    <property type="protein sequence ID" value="RKS75811.1"/>
    <property type="molecule type" value="Genomic_DNA"/>
</dbReference>
<accession>A0A495QR15</accession>
<dbReference type="AlphaFoldDB" id="A0A495QR15"/>
<gene>
    <name evidence="1" type="ORF">BDK61_4328</name>
</gene>
<proteinExistence type="predicted"/>
<dbReference type="Proteomes" id="UP000268233">
    <property type="component" value="Unassembled WGS sequence"/>
</dbReference>
<dbReference type="InterPro" id="IPR055927">
    <property type="entry name" value="DUF7504"/>
</dbReference>
<comment type="caution">
    <text evidence="1">The sequence shown here is derived from an EMBL/GenBank/DDBJ whole genome shotgun (WGS) entry which is preliminary data.</text>
</comment>